<evidence type="ECO:0000256" key="3">
    <source>
        <dbReference type="ARBA" id="ARBA00022840"/>
    </source>
</evidence>
<name>A0ABX5LT96_9GAMM</name>
<dbReference type="Pfam" id="PF17871">
    <property type="entry name" value="AAA_lid_9"/>
    <property type="match status" value="1"/>
</dbReference>
<dbReference type="Pfam" id="PF10431">
    <property type="entry name" value="ClpB_D2-small"/>
    <property type="match status" value="1"/>
</dbReference>
<accession>A0ABX5LT96</accession>
<feature type="coiled-coil region" evidence="5">
    <location>
        <begin position="372"/>
        <end position="399"/>
    </location>
</feature>
<keyword evidence="9" id="KW-1185">Reference proteome</keyword>
<keyword evidence="3" id="KW-0067">ATP-binding</keyword>
<dbReference type="InterPro" id="IPR003959">
    <property type="entry name" value="ATPase_AAA_core"/>
</dbReference>
<dbReference type="InterPro" id="IPR027417">
    <property type="entry name" value="P-loop_NTPase"/>
</dbReference>
<evidence type="ECO:0000256" key="2">
    <source>
        <dbReference type="ARBA" id="ARBA00022741"/>
    </source>
</evidence>
<feature type="domain" description="AAA+ ATPase" evidence="6">
    <location>
        <begin position="43"/>
        <end position="161"/>
    </location>
</feature>
<dbReference type="Pfam" id="PF07724">
    <property type="entry name" value="AAA_2"/>
    <property type="match status" value="1"/>
</dbReference>
<dbReference type="InterPro" id="IPR050130">
    <property type="entry name" value="ClpA_ClpB"/>
</dbReference>
<dbReference type="InterPro" id="IPR019489">
    <property type="entry name" value="Clp_ATPase_C"/>
</dbReference>
<protein>
    <submittedName>
        <fullName evidence="8">Uncharacterized protein</fullName>
    </submittedName>
</protein>
<dbReference type="Gene3D" id="3.40.50.300">
    <property type="entry name" value="P-loop containing nucleotide triphosphate hydrolases"/>
    <property type="match status" value="2"/>
</dbReference>
<dbReference type="SMART" id="SM00382">
    <property type="entry name" value="AAA"/>
    <property type="match status" value="2"/>
</dbReference>
<dbReference type="CDD" id="cd19499">
    <property type="entry name" value="RecA-like_ClpB_Hsp104-like"/>
    <property type="match status" value="1"/>
</dbReference>
<reference evidence="8 9" key="1">
    <citation type="submission" date="2015-03" db="EMBL/GenBank/DDBJ databases">
        <authorList>
            <person name="Krishnan R."/>
            <person name="Midha S."/>
            <person name="Patil P.B."/>
            <person name="Rameshkumar N."/>
        </authorList>
    </citation>
    <scope>NUCLEOTIDE SEQUENCE [LARGE SCALE GENOMIC DNA]</scope>
    <source>
        <strain evidence="8 9">L1E11</strain>
    </source>
</reference>
<evidence type="ECO:0000256" key="5">
    <source>
        <dbReference type="SAM" id="Coils"/>
    </source>
</evidence>
<dbReference type="Gene3D" id="1.10.8.60">
    <property type="match status" value="2"/>
</dbReference>
<dbReference type="InterPro" id="IPR041546">
    <property type="entry name" value="ClpA/ClpB_AAA_lid"/>
</dbReference>
<evidence type="ECO:0000259" key="7">
    <source>
        <dbReference type="SMART" id="SM01086"/>
    </source>
</evidence>
<feature type="coiled-coil region" evidence="5">
    <location>
        <begin position="284"/>
        <end position="346"/>
    </location>
</feature>
<evidence type="ECO:0000313" key="9">
    <source>
        <dbReference type="Proteomes" id="UP000248090"/>
    </source>
</evidence>
<keyword evidence="1" id="KW-0677">Repeat</keyword>
<dbReference type="SUPFAM" id="SSF52540">
    <property type="entry name" value="P-loop containing nucleoside triphosphate hydrolases"/>
    <property type="match status" value="2"/>
</dbReference>
<dbReference type="PANTHER" id="PTHR11638">
    <property type="entry name" value="ATP-DEPENDENT CLP PROTEASE"/>
    <property type="match status" value="1"/>
</dbReference>
<dbReference type="Gene3D" id="4.10.860.10">
    <property type="entry name" value="UVR domain"/>
    <property type="match status" value="1"/>
</dbReference>
<dbReference type="InterPro" id="IPR003593">
    <property type="entry name" value="AAA+_ATPase"/>
</dbReference>
<keyword evidence="4" id="KW-0143">Chaperone</keyword>
<dbReference type="EMBL" id="LAPT01000093">
    <property type="protein sequence ID" value="PXF29890.1"/>
    <property type="molecule type" value="Genomic_DNA"/>
</dbReference>
<feature type="domain" description="Clp ATPase C-terminal" evidence="7">
    <location>
        <begin position="642"/>
        <end position="734"/>
    </location>
</feature>
<organism evidence="8 9">
    <name type="scientific">Pokkaliibacter plantistimulans</name>
    <dbReference type="NCBI Taxonomy" id="1635171"/>
    <lineage>
        <taxon>Bacteria</taxon>
        <taxon>Pseudomonadati</taxon>
        <taxon>Pseudomonadota</taxon>
        <taxon>Gammaproteobacteria</taxon>
        <taxon>Oceanospirillales</taxon>
        <taxon>Balneatrichaceae</taxon>
        <taxon>Pokkaliibacter</taxon>
    </lineage>
</organism>
<feature type="domain" description="AAA+ ATPase" evidence="6">
    <location>
        <begin position="472"/>
        <end position="617"/>
    </location>
</feature>
<proteinExistence type="predicted"/>
<evidence type="ECO:0000256" key="4">
    <source>
        <dbReference type="ARBA" id="ARBA00023186"/>
    </source>
</evidence>
<dbReference type="SMART" id="SM01086">
    <property type="entry name" value="ClpB_D2-small"/>
    <property type="match status" value="1"/>
</dbReference>
<keyword evidence="5" id="KW-0175">Coiled coil</keyword>
<comment type="caution">
    <text evidence="8">The sequence shown here is derived from an EMBL/GenBank/DDBJ whole genome shotgun (WGS) entry which is preliminary data.</text>
</comment>
<evidence type="ECO:0000256" key="1">
    <source>
        <dbReference type="ARBA" id="ARBA00022737"/>
    </source>
</evidence>
<evidence type="ECO:0000313" key="8">
    <source>
        <dbReference type="EMBL" id="PXF29890.1"/>
    </source>
</evidence>
<keyword evidence="2" id="KW-0547">Nucleotide-binding</keyword>
<sequence>MDEKAMSHFLTRGRDYLARHPDFKLVGRSVELNKLAGILMRNRANSILLVGAGGVGCSAICMGLQAAKTDPAAPFDLLSKRFFWLDTDGLFASGDGAQINEAFQKLLRTLGRSRDTVLIVEDARDFIEAARNNGCTHFINALVREIRHGKFQAIFETRDEDLEVVLKCHSDMREYYTMLDIREPEQHCLQHIVTEAAQRLEHHHHICIHSDAVDAAIMLTSKYRVQEMSLSRAQPERALNLLDRALASYRQRVHAQPVRHDEMRLTQQQLTQALQQEVLSVDEREALLRQLSNLEDEIAEARQTWQDMQERLRQCYRSQREGEETLIALEEELDTLRKQQAERQTTEPELESKPGFRAFGSAVSVGFESEAITRVKNDIERLQCSVKANKAEFESLTAEFNRSLALSADDVLREFSSISGIAVDKLNQDERCKLLKLQATLQNRVYGQDHAVTQLADAVRVARVGLKDPEKPQASFMFLGPSGTGKTELAKALASALYDSEKALLRFDMSEYMEKHGVAKLIGAPPGYEGYEAGGILTNSMRANPRVIVLFDEIEKAHPDVFNVLLQVLDDGRLTDNRGLTVSFSEAIILMTTNIGQPNFLDEALTFDDAVAETLKELDTVYRPEFLNRFNGRQNIVCFNRLGLPVIEKIARREIIKLNQQINAGGKRIHIDVSDTTLAELCRAIYSPATGARGVPGYITTHIKPAVATTLLQTPEAEGSMVIEFDAHSRKVQILPPSPDDRRQ</sequence>
<evidence type="ECO:0000259" key="6">
    <source>
        <dbReference type="SMART" id="SM00382"/>
    </source>
</evidence>
<gene>
    <name evidence="8" type="ORF">WH50_18215</name>
</gene>
<dbReference type="PRINTS" id="PR00300">
    <property type="entry name" value="CLPPROTEASEA"/>
</dbReference>
<dbReference type="Proteomes" id="UP000248090">
    <property type="component" value="Unassembled WGS sequence"/>
</dbReference>
<dbReference type="PANTHER" id="PTHR11638:SF18">
    <property type="entry name" value="HEAT SHOCK PROTEIN 104"/>
    <property type="match status" value="1"/>
</dbReference>
<dbReference type="InterPro" id="IPR001270">
    <property type="entry name" value="ClpA/B"/>
</dbReference>